<dbReference type="OrthoDB" id="8334427at2"/>
<name>A0A6I4T8F9_9SPHN</name>
<protein>
    <submittedName>
        <fullName evidence="2">GNAT family N-acetyltransferase</fullName>
    </submittedName>
</protein>
<gene>
    <name evidence="2" type="ORF">GRI91_09740</name>
</gene>
<proteinExistence type="predicted"/>
<evidence type="ECO:0000313" key="2">
    <source>
        <dbReference type="EMBL" id="MXO66035.1"/>
    </source>
</evidence>
<dbReference type="RefSeq" id="WP_160736486.1">
    <property type="nucleotide sequence ID" value="NZ_WTYT01000004.1"/>
</dbReference>
<keyword evidence="2" id="KW-0808">Transferase</keyword>
<feature type="domain" description="BioF2-like acetyltransferase" evidence="1">
    <location>
        <begin position="165"/>
        <end position="270"/>
    </location>
</feature>
<dbReference type="EMBL" id="WTYT01000004">
    <property type="protein sequence ID" value="MXO66035.1"/>
    <property type="molecule type" value="Genomic_DNA"/>
</dbReference>
<keyword evidence="3" id="KW-1185">Reference proteome</keyword>
<dbReference type="InterPro" id="IPR038740">
    <property type="entry name" value="BioF2-like_GNAT_dom"/>
</dbReference>
<dbReference type="SUPFAM" id="SSF55729">
    <property type="entry name" value="Acyl-CoA N-acyltransferases (Nat)"/>
    <property type="match status" value="1"/>
</dbReference>
<organism evidence="2 3">
    <name type="scientific">Altericroceibacterium endophyticum</name>
    <dbReference type="NCBI Taxonomy" id="1808508"/>
    <lineage>
        <taxon>Bacteria</taxon>
        <taxon>Pseudomonadati</taxon>
        <taxon>Pseudomonadota</taxon>
        <taxon>Alphaproteobacteria</taxon>
        <taxon>Sphingomonadales</taxon>
        <taxon>Erythrobacteraceae</taxon>
        <taxon>Altericroceibacterium</taxon>
    </lineage>
</organism>
<dbReference type="GO" id="GO:0016740">
    <property type="term" value="F:transferase activity"/>
    <property type="evidence" value="ECO:0007669"/>
    <property type="project" value="UniProtKB-KW"/>
</dbReference>
<dbReference type="Gene3D" id="3.40.630.30">
    <property type="match status" value="1"/>
</dbReference>
<comment type="caution">
    <text evidence="2">The sequence shown here is derived from an EMBL/GenBank/DDBJ whole genome shotgun (WGS) entry which is preliminary data.</text>
</comment>
<dbReference type="InterPro" id="IPR016181">
    <property type="entry name" value="Acyl_CoA_acyltransferase"/>
</dbReference>
<accession>A0A6I4T8F9</accession>
<dbReference type="AlphaFoldDB" id="A0A6I4T8F9"/>
<sequence length="312" mass="35200">MGGAPFLQGRWFSLLEAHGYAPFVAIAEEGERMLALPLMQDGDALVPLANWYSFTWSPLARGDIPPGGDARDEDMLAALLRDLGRKHPLLRLDRLAEENTCTALLEAALRKAGFLCRQAVSDTNHYCPVEGRSYAQYLSRRPGRLRTTLKRKAKHLDCTIFTQYLPEIWRLYEEIYRASAKVAEGKPALLQAFAEQSETRIGIGFYDNVPVAAQFWTLENGVAYIHKLAHLDQADRFSPGTVLTAAMMKHVIDEDCVTEFDFGTGDEAYKADWMDATRPRWSISALAWRQPAAWPIALRWAAHKLVLPHRRS</sequence>
<evidence type="ECO:0000259" key="1">
    <source>
        <dbReference type="Pfam" id="PF13480"/>
    </source>
</evidence>
<evidence type="ECO:0000313" key="3">
    <source>
        <dbReference type="Proteomes" id="UP000438476"/>
    </source>
</evidence>
<reference evidence="2 3" key="1">
    <citation type="submission" date="2019-12" db="EMBL/GenBank/DDBJ databases">
        <title>Genomic-based taxomic classification of the family Erythrobacteraceae.</title>
        <authorList>
            <person name="Xu L."/>
        </authorList>
    </citation>
    <scope>NUCLEOTIDE SEQUENCE [LARGE SCALE GENOMIC DNA]</scope>
    <source>
        <strain evidence="2 3">LMG 29518</strain>
    </source>
</reference>
<dbReference type="Pfam" id="PF13480">
    <property type="entry name" value="Acetyltransf_6"/>
    <property type="match status" value="1"/>
</dbReference>
<dbReference type="Proteomes" id="UP000438476">
    <property type="component" value="Unassembled WGS sequence"/>
</dbReference>